<protein>
    <submittedName>
        <fullName evidence="2">Uncharacterized protein</fullName>
    </submittedName>
</protein>
<evidence type="ECO:0000313" key="2">
    <source>
        <dbReference type="EMBL" id="KAL2062111.1"/>
    </source>
</evidence>
<reference evidence="2 3" key="1">
    <citation type="journal article" date="2024" name="Commun. Biol.">
        <title>Comparative genomic analysis of thermophilic fungi reveals convergent evolutionary adaptations and gene losses.</title>
        <authorList>
            <person name="Steindorff A.S."/>
            <person name="Aguilar-Pontes M.V."/>
            <person name="Robinson A.J."/>
            <person name="Andreopoulos B."/>
            <person name="LaButti K."/>
            <person name="Kuo A."/>
            <person name="Mondo S."/>
            <person name="Riley R."/>
            <person name="Otillar R."/>
            <person name="Haridas S."/>
            <person name="Lipzen A."/>
            <person name="Grimwood J."/>
            <person name="Schmutz J."/>
            <person name="Clum A."/>
            <person name="Reid I.D."/>
            <person name="Moisan M.C."/>
            <person name="Butler G."/>
            <person name="Nguyen T.T.M."/>
            <person name="Dewar K."/>
            <person name="Conant G."/>
            <person name="Drula E."/>
            <person name="Henrissat B."/>
            <person name="Hansel C."/>
            <person name="Singer S."/>
            <person name="Hutchinson M.I."/>
            <person name="de Vries R.P."/>
            <person name="Natvig D.O."/>
            <person name="Powell A.J."/>
            <person name="Tsang A."/>
            <person name="Grigoriev I.V."/>
        </authorList>
    </citation>
    <scope>NUCLEOTIDE SEQUENCE [LARGE SCALE GENOMIC DNA]</scope>
    <source>
        <strain evidence="2 3">CBS 494.80</strain>
    </source>
</reference>
<comment type="caution">
    <text evidence="2">The sequence shown here is derived from an EMBL/GenBank/DDBJ whole genome shotgun (WGS) entry which is preliminary data.</text>
</comment>
<evidence type="ECO:0000313" key="3">
    <source>
        <dbReference type="Proteomes" id="UP001595075"/>
    </source>
</evidence>
<dbReference type="EMBL" id="JAZHXI010000017">
    <property type="protein sequence ID" value="KAL2062111.1"/>
    <property type="molecule type" value="Genomic_DNA"/>
</dbReference>
<feature type="compositionally biased region" description="Basic and acidic residues" evidence="1">
    <location>
        <begin position="328"/>
        <end position="351"/>
    </location>
</feature>
<feature type="compositionally biased region" description="Basic and acidic residues" evidence="1">
    <location>
        <begin position="146"/>
        <end position="168"/>
    </location>
</feature>
<sequence>MSYYDAPPLRSHRDRGSRRDSFDAPPLRHNAAFYPQESTSHRAPPPQSHNTYEPSRYTDPYPHGSRRDIFTDSPFQSNSYFRDFPRSSPSSNPRVFHASPTRSRFPEREFNDEEYDRYDRYEHSPPGSPIRSRSPSPPPAFYSKPDSYHDTSYERAQARGRGRERARDAGQYGRNGNGEGDGARYWDSEIPSSRSQAPPPPPFQPSPFQQNAYFSRPQDQSQSHSSSNSYPRPQPQPQPEPERNASPLPHNPVTDTSPAAYTYDDEEPDTIPIQPAAWNKHTSSATKEELISYFVSRGVHPTRAAAAVDREFSAHAPQWIAGQRAGRSRAEERRWDEENREERSSSPRPRPEPNFWGQGSSRRHHSPPPSAFRSPNPGFEQSRQRSSSSSSRARYQDPSTGQGSGWERRR</sequence>
<evidence type="ECO:0000256" key="1">
    <source>
        <dbReference type="SAM" id="MobiDB-lite"/>
    </source>
</evidence>
<organism evidence="2 3">
    <name type="scientific">Oculimacula yallundae</name>
    <dbReference type="NCBI Taxonomy" id="86028"/>
    <lineage>
        <taxon>Eukaryota</taxon>
        <taxon>Fungi</taxon>
        <taxon>Dikarya</taxon>
        <taxon>Ascomycota</taxon>
        <taxon>Pezizomycotina</taxon>
        <taxon>Leotiomycetes</taxon>
        <taxon>Helotiales</taxon>
        <taxon>Ploettnerulaceae</taxon>
        <taxon>Oculimacula</taxon>
    </lineage>
</organism>
<feature type="compositionally biased region" description="Low complexity" evidence="1">
    <location>
        <begin position="206"/>
        <end position="231"/>
    </location>
</feature>
<feature type="region of interest" description="Disordered" evidence="1">
    <location>
        <begin position="1"/>
        <end position="283"/>
    </location>
</feature>
<keyword evidence="3" id="KW-1185">Reference proteome</keyword>
<dbReference type="Proteomes" id="UP001595075">
    <property type="component" value="Unassembled WGS sequence"/>
</dbReference>
<name>A0ABR4BWV1_9HELO</name>
<gene>
    <name evidence="2" type="ORF">VTL71DRAFT_6377</name>
</gene>
<proteinExistence type="predicted"/>
<accession>A0ABR4BWV1</accession>
<feature type="region of interest" description="Disordered" evidence="1">
    <location>
        <begin position="312"/>
        <end position="410"/>
    </location>
</feature>